<dbReference type="Gene3D" id="2.60.40.150">
    <property type="entry name" value="C2 domain"/>
    <property type="match status" value="1"/>
</dbReference>
<protein>
    <recommendedName>
        <fullName evidence="3">C2 domain-containing protein</fullName>
    </recommendedName>
</protein>
<dbReference type="Pfam" id="PF00168">
    <property type="entry name" value="C2"/>
    <property type="match status" value="1"/>
</dbReference>
<evidence type="ECO:0000256" key="2">
    <source>
        <dbReference type="ARBA" id="ARBA00022837"/>
    </source>
</evidence>
<accession>A0A5J4VFW6</accession>
<dbReference type="OrthoDB" id="67700at2759"/>
<keyword evidence="2" id="KW-0106">Calcium</keyword>
<dbReference type="PROSITE" id="PS50004">
    <property type="entry name" value="C2"/>
    <property type="match status" value="1"/>
</dbReference>
<dbReference type="InterPro" id="IPR000008">
    <property type="entry name" value="C2_dom"/>
</dbReference>
<proteinExistence type="predicted"/>
<dbReference type="GO" id="GO:0005509">
    <property type="term" value="F:calcium ion binding"/>
    <property type="evidence" value="ECO:0007669"/>
    <property type="project" value="TreeGrafter"/>
</dbReference>
<reference evidence="4 5" key="1">
    <citation type="submission" date="2019-03" db="EMBL/GenBank/DDBJ databases">
        <title>Single cell metagenomics reveals metabolic interactions within the superorganism composed of flagellate Streblomastix strix and complex community of Bacteroidetes bacteria on its surface.</title>
        <authorList>
            <person name="Treitli S.C."/>
            <person name="Kolisko M."/>
            <person name="Husnik F."/>
            <person name="Keeling P."/>
            <person name="Hampl V."/>
        </authorList>
    </citation>
    <scope>NUCLEOTIDE SEQUENCE [LARGE SCALE GENOMIC DNA]</scope>
    <source>
        <strain evidence="4">ST1C</strain>
    </source>
</reference>
<dbReference type="EMBL" id="SNRW01007441">
    <property type="protein sequence ID" value="KAA6381236.1"/>
    <property type="molecule type" value="Genomic_DNA"/>
</dbReference>
<dbReference type="AlphaFoldDB" id="A0A5J4VFW6"/>
<name>A0A5J4VFW6_9EUKA</name>
<keyword evidence="1" id="KW-0479">Metal-binding</keyword>
<dbReference type="InterPro" id="IPR035892">
    <property type="entry name" value="C2_domain_sf"/>
</dbReference>
<feature type="domain" description="C2" evidence="3">
    <location>
        <begin position="1"/>
        <end position="88"/>
    </location>
</feature>
<dbReference type="PANTHER" id="PTHR45911">
    <property type="entry name" value="C2 DOMAIN-CONTAINING PROTEIN"/>
    <property type="match status" value="1"/>
</dbReference>
<sequence length="124" mass="14054">MDFGGVSDRYVTVELGEDKFKTKVVNNTLTGTFNEEFTFFFDPEKTDQRTINVEVWDHDTFGKNDVIGRVSVPFIIYVGSESELKLDLEGEGKNAGQKAGELSLTILYTPDPEVKKQRRKKAKL</sequence>
<evidence type="ECO:0000256" key="1">
    <source>
        <dbReference type="ARBA" id="ARBA00022723"/>
    </source>
</evidence>
<dbReference type="CDD" id="cd00030">
    <property type="entry name" value="C2"/>
    <property type="match status" value="1"/>
</dbReference>
<gene>
    <name evidence="4" type="ORF">EZS28_023242</name>
</gene>
<dbReference type="PANTHER" id="PTHR45911:SF4">
    <property type="entry name" value="MULTIPLE C2 AND TRANSMEMBRANE DOMAIN-CONTAINING PROTEIN"/>
    <property type="match status" value="1"/>
</dbReference>
<dbReference type="PRINTS" id="PR00360">
    <property type="entry name" value="C2DOMAIN"/>
</dbReference>
<dbReference type="GO" id="GO:0016020">
    <property type="term" value="C:membrane"/>
    <property type="evidence" value="ECO:0007669"/>
    <property type="project" value="TreeGrafter"/>
</dbReference>
<evidence type="ECO:0000313" key="4">
    <source>
        <dbReference type="EMBL" id="KAA6381236.1"/>
    </source>
</evidence>
<comment type="caution">
    <text evidence="4">The sequence shown here is derived from an EMBL/GenBank/DDBJ whole genome shotgun (WGS) entry which is preliminary data.</text>
</comment>
<evidence type="ECO:0000313" key="5">
    <source>
        <dbReference type="Proteomes" id="UP000324800"/>
    </source>
</evidence>
<dbReference type="SUPFAM" id="SSF49562">
    <property type="entry name" value="C2 domain (Calcium/lipid-binding domain, CaLB)"/>
    <property type="match status" value="1"/>
</dbReference>
<dbReference type="Proteomes" id="UP000324800">
    <property type="component" value="Unassembled WGS sequence"/>
</dbReference>
<evidence type="ECO:0000259" key="3">
    <source>
        <dbReference type="PROSITE" id="PS50004"/>
    </source>
</evidence>
<organism evidence="4 5">
    <name type="scientific">Streblomastix strix</name>
    <dbReference type="NCBI Taxonomy" id="222440"/>
    <lineage>
        <taxon>Eukaryota</taxon>
        <taxon>Metamonada</taxon>
        <taxon>Preaxostyla</taxon>
        <taxon>Oxymonadida</taxon>
        <taxon>Streblomastigidae</taxon>
        <taxon>Streblomastix</taxon>
    </lineage>
</organism>